<dbReference type="Gene3D" id="2.60.120.330">
    <property type="entry name" value="B-lactam Antibiotic, Isopenicillin N Synthase, Chain"/>
    <property type="match status" value="1"/>
</dbReference>
<accession>A0AAN9YAB5</accession>
<dbReference type="AlphaFoldDB" id="A0AAN9YAB5"/>
<reference evidence="2 3" key="1">
    <citation type="submission" date="2024-03" db="EMBL/GenBank/DDBJ databases">
        <title>Adaptation during the transition from Ophiocordyceps entomopathogen to insect associate is accompanied by gene loss and intensified selection.</title>
        <authorList>
            <person name="Ward C.M."/>
            <person name="Onetto C.A."/>
            <person name="Borneman A.R."/>
        </authorList>
    </citation>
    <scope>NUCLEOTIDE SEQUENCE [LARGE SCALE GENOMIC DNA]</scope>
    <source>
        <strain evidence="2">AWRI1</strain>
        <tissue evidence="2">Single Adult Female</tissue>
    </source>
</reference>
<protein>
    <recommendedName>
        <fullName evidence="1">Isopenicillin N synthase-like Fe(2+) 2OG dioxygenase domain-containing protein</fullName>
    </recommendedName>
</protein>
<dbReference type="EMBL" id="JBBCAQ010000002">
    <property type="protein sequence ID" value="KAK7605076.1"/>
    <property type="molecule type" value="Genomic_DNA"/>
</dbReference>
<dbReference type="InterPro" id="IPR044861">
    <property type="entry name" value="IPNS-like_FE2OG_OXY"/>
</dbReference>
<comment type="caution">
    <text evidence="2">The sequence shown here is derived from an EMBL/GenBank/DDBJ whole genome shotgun (WGS) entry which is preliminary data.</text>
</comment>
<dbReference type="Proteomes" id="UP001367676">
    <property type="component" value="Unassembled WGS sequence"/>
</dbReference>
<dbReference type="InterPro" id="IPR027443">
    <property type="entry name" value="IPNS-like_sf"/>
</dbReference>
<name>A0AAN9YAB5_9HEMI</name>
<sequence>MDYYKEEYHLLDIRWLDEKLPENEGQQLRDILASLSEDFQKVSLVILHALAMALNDVDVHQLVGVHSRALDEKNRTALQVLYSLRQGKENEASNPVQFPKQEDLNTFTLLAQDPDSNFEVQVAENRWMRVGHLPGAILFHAGQHLQNWTSGKYKFLESRIMTPEETLIQMRSGYCTMFKVSPDMNAVFDPILKHLSQIPESPHETKHSHKRYMALFHAVQQIQRRLKLTLVRKNHLANAIV</sequence>
<dbReference type="SUPFAM" id="SSF51197">
    <property type="entry name" value="Clavaminate synthase-like"/>
    <property type="match status" value="1"/>
</dbReference>
<evidence type="ECO:0000313" key="3">
    <source>
        <dbReference type="Proteomes" id="UP001367676"/>
    </source>
</evidence>
<dbReference type="Pfam" id="PF03171">
    <property type="entry name" value="2OG-FeII_Oxy"/>
    <property type="match status" value="1"/>
</dbReference>
<keyword evidence="3" id="KW-1185">Reference proteome</keyword>
<feature type="domain" description="Isopenicillin N synthase-like Fe(2+) 2OG dioxygenase" evidence="1">
    <location>
        <begin position="88"/>
        <end position="161"/>
    </location>
</feature>
<proteinExistence type="predicted"/>
<organism evidence="2 3">
    <name type="scientific">Parthenolecanium corni</name>
    <dbReference type="NCBI Taxonomy" id="536013"/>
    <lineage>
        <taxon>Eukaryota</taxon>
        <taxon>Metazoa</taxon>
        <taxon>Ecdysozoa</taxon>
        <taxon>Arthropoda</taxon>
        <taxon>Hexapoda</taxon>
        <taxon>Insecta</taxon>
        <taxon>Pterygota</taxon>
        <taxon>Neoptera</taxon>
        <taxon>Paraneoptera</taxon>
        <taxon>Hemiptera</taxon>
        <taxon>Sternorrhyncha</taxon>
        <taxon>Coccoidea</taxon>
        <taxon>Coccidae</taxon>
        <taxon>Parthenolecanium</taxon>
    </lineage>
</organism>
<evidence type="ECO:0000313" key="2">
    <source>
        <dbReference type="EMBL" id="KAK7605076.1"/>
    </source>
</evidence>
<gene>
    <name evidence="2" type="ORF">V9T40_006934</name>
</gene>
<evidence type="ECO:0000259" key="1">
    <source>
        <dbReference type="Pfam" id="PF03171"/>
    </source>
</evidence>